<dbReference type="HOGENOM" id="CLU_059689_2_0_5"/>
<name>B4RER3_PHEZH</name>
<dbReference type="eggNOG" id="COG4643">
    <property type="taxonomic scope" value="Bacteria"/>
</dbReference>
<gene>
    <name evidence="4" type="ordered locus">PHZ_c2178</name>
</gene>
<evidence type="ECO:0000256" key="1">
    <source>
        <dbReference type="SAM" id="MobiDB-lite"/>
    </source>
</evidence>
<dbReference type="STRING" id="450851.PHZ_c2178"/>
<dbReference type="Pfam" id="PF13362">
    <property type="entry name" value="Toprim_3"/>
    <property type="match status" value="1"/>
</dbReference>
<evidence type="ECO:0000313" key="4">
    <source>
        <dbReference type="EMBL" id="ACG78589.1"/>
    </source>
</evidence>
<dbReference type="CDD" id="cd01029">
    <property type="entry name" value="TOPRIM_primases"/>
    <property type="match status" value="1"/>
</dbReference>
<dbReference type="OrthoDB" id="7465087at2"/>
<dbReference type="KEGG" id="pzu:PHZ_c2178"/>
<dbReference type="InterPro" id="IPR055570">
    <property type="entry name" value="DUF7146"/>
</dbReference>
<dbReference type="Pfam" id="PF23639">
    <property type="entry name" value="DUF7146"/>
    <property type="match status" value="1"/>
</dbReference>
<feature type="compositionally biased region" description="Basic and acidic residues" evidence="1">
    <location>
        <begin position="297"/>
        <end position="307"/>
    </location>
</feature>
<sequence>MSASPGGRPATLHAIVAALGGDLYAGGRRANVPAPGHSRADRSVSLLLDGDRLVAHSFGGATWREALDDLRARGLIDAEHRLLDGGAAPAPGPAPAAPDRSARTAAAARLWAEAGPLRPGTAAALHCRRRGAPQAAESPALRAHAAAPTSLYRPGFRRAPALVAAVRAPDGPLTAVEVTYLTDDGRRRRMTAARRVAGVLPPGAAVRLADPGAEMLAAEGVFTALSAMRVFGLPGWALLGAHNLARWTPPDGVRRVLIAADNGRIGLATADRLQRRLREMGLQAQVRPPPAPFGDWNDLHGAKAEAG</sequence>
<dbReference type="InterPro" id="IPR034154">
    <property type="entry name" value="TOPRIM_DnaG/twinkle"/>
</dbReference>
<evidence type="ECO:0000259" key="2">
    <source>
        <dbReference type="Pfam" id="PF13362"/>
    </source>
</evidence>
<feature type="domain" description="Toprim" evidence="2">
    <location>
        <begin position="215"/>
        <end position="303"/>
    </location>
</feature>
<dbReference type="EMBL" id="CP000747">
    <property type="protein sequence ID" value="ACG78589.1"/>
    <property type="molecule type" value="Genomic_DNA"/>
</dbReference>
<feature type="domain" description="DUF7146" evidence="3">
    <location>
        <begin position="102"/>
        <end position="208"/>
    </location>
</feature>
<accession>B4RER3</accession>
<evidence type="ECO:0000313" key="5">
    <source>
        <dbReference type="Proteomes" id="UP000001868"/>
    </source>
</evidence>
<dbReference type="InterPro" id="IPR006171">
    <property type="entry name" value="TOPRIM_dom"/>
</dbReference>
<dbReference type="AlphaFoldDB" id="B4RER3"/>
<dbReference type="RefSeq" id="WP_012522730.1">
    <property type="nucleotide sequence ID" value="NC_011144.1"/>
</dbReference>
<keyword evidence="5" id="KW-1185">Reference proteome</keyword>
<evidence type="ECO:0000259" key="3">
    <source>
        <dbReference type="Pfam" id="PF23639"/>
    </source>
</evidence>
<reference evidence="4 5" key="1">
    <citation type="journal article" date="2008" name="BMC Genomics">
        <title>Complete genome of Phenylobacterium zucineum - a novel facultative intracellular bacterium isolated from human erythroleukemia cell line K562.</title>
        <authorList>
            <person name="Luo Y."/>
            <person name="Xu X."/>
            <person name="Ding Z."/>
            <person name="Liu Z."/>
            <person name="Zhang B."/>
            <person name="Yan Z."/>
            <person name="Sun J."/>
            <person name="Hu S."/>
            <person name="Hu X."/>
        </authorList>
    </citation>
    <scope>NUCLEOTIDE SEQUENCE [LARGE SCALE GENOMIC DNA]</scope>
    <source>
        <strain evidence="4 5">HLK1</strain>
    </source>
</reference>
<organism evidence="4 5">
    <name type="scientific">Phenylobacterium zucineum (strain HLK1)</name>
    <dbReference type="NCBI Taxonomy" id="450851"/>
    <lineage>
        <taxon>Bacteria</taxon>
        <taxon>Pseudomonadati</taxon>
        <taxon>Pseudomonadota</taxon>
        <taxon>Alphaproteobacteria</taxon>
        <taxon>Caulobacterales</taxon>
        <taxon>Caulobacteraceae</taxon>
        <taxon>Phenylobacterium</taxon>
    </lineage>
</organism>
<dbReference type="Proteomes" id="UP000001868">
    <property type="component" value="Chromosome"/>
</dbReference>
<protein>
    <submittedName>
        <fullName evidence="4">Conserved hypothetical genomic island protein</fullName>
    </submittedName>
</protein>
<proteinExistence type="predicted"/>
<feature type="region of interest" description="Disordered" evidence="1">
    <location>
        <begin position="284"/>
        <end position="307"/>
    </location>
</feature>